<evidence type="ECO:0000313" key="3">
    <source>
        <dbReference type="Proteomes" id="UP000241890"/>
    </source>
</evidence>
<organism evidence="2 3">
    <name type="scientific">Hondaea fermentalgiana</name>
    <dbReference type="NCBI Taxonomy" id="2315210"/>
    <lineage>
        <taxon>Eukaryota</taxon>
        <taxon>Sar</taxon>
        <taxon>Stramenopiles</taxon>
        <taxon>Bigyra</taxon>
        <taxon>Labyrinthulomycetes</taxon>
        <taxon>Thraustochytrida</taxon>
        <taxon>Thraustochytriidae</taxon>
        <taxon>Hondaea</taxon>
    </lineage>
</organism>
<feature type="region of interest" description="Disordered" evidence="1">
    <location>
        <begin position="1665"/>
        <end position="1709"/>
    </location>
</feature>
<feature type="compositionally biased region" description="Low complexity" evidence="1">
    <location>
        <begin position="743"/>
        <end position="756"/>
    </location>
</feature>
<feature type="region of interest" description="Disordered" evidence="1">
    <location>
        <begin position="689"/>
        <end position="718"/>
    </location>
</feature>
<feature type="region of interest" description="Disordered" evidence="1">
    <location>
        <begin position="731"/>
        <end position="822"/>
    </location>
</feature>
<sequence>MPDAMVLGSASPAETWSEVLRIASEYTLATEVTSRDDVTKELARGNVRVCVEILMQLQQIHRILIANKALMDEPPMIAISVSEADIKRLHAGAEPDALGLFLIGSLASRVGVTLEQAAALFDGSNTGYLAQLLRLGPQHNIRPVFDWVHELYESRELIAELVKTVPAIDDCTGFFRVLGIFLVAPDDAVRVKACTLLAEIAQQVAQEVREGPPPGVHEHDKQQVYPWAAHELSDMLWNFLRSGFGLAAFIKCWTEAGACRPLLAATLGSAASADSGSDLTSWIRVDVQQALPNAVSLMTFMQELLESIDERSLPLGAELGERDLPRHLADFAMHFAEPCHCKPVRQVAVSLLSQLWAVFTTELERDSGLPKQMLLTISKGFRETGSRELQLHSLAACFRLLERFAERHQPFAPFLYKTLIFALIEFHRDESLRSFIVQHMAAALERMPFAPVGVLVLPLVKQITLQGFSELDLAFLHAIAQHQRLGDKEALKLAELAARIAINDEAYSHHAADLLLALVQRFAPSHLMIRFVIGLFEICARLLESPESTPEEAVRKGLRFGTLSAILRLGIPHLNDRLLSGVVTRHEVLHGLLANASKPRKPPRKRAKMHVDTSPPAEGVAPSLGFYSPSPPSDPSLREGSPSGSLDPQVPAGSPLSPLSVASAFEAGSPTSSHSVMAPVPIPQLDEWSAAESASATGHDDEGNSFMPSVHGATSTAEALRAQRKTLLALPSSPVSGANPFAQGQQQQQQPQQQRQVPSPFPGSADEALAVDPSAHPSRRVQNQRQQQQQQQQQHQHQGFGTGLAKARRAQMRQEQKKSANTARQIIERALPRFPGLEHAFAALDVADSGYVDKVTFLRAVNSDEDSVPKRAILACPHSQALRDRKVQEKVRRFKSPRQGAVRKRDLESVLVEHFWAKEKARDQERRPMHGTGRSGSKKTLRSLTTGAQTRASYAALPSAAAEVVQRDIERCRQRRVAVQEAQRAKAEEDRRKRRERRRLLRQKFDRRIRERRARDEGPNSQAHASGPSHNEEVEALTRFEDILRAVFRHAVEPGTGLGVHLGKSFDEMQAQRGLLSVQHWLRLLRTYHLVPNVMNQNEAKAAFHKGKTKPAVDATYDEFVRSLAYCAATVPAFCIEPEPARRVGALLAYLRDSAIRDAPNQVKLDHVDPDQKRIIVSWADLDEVPEYQHIVPEGLGGSEEAGGRQEAVAAALEVIDGILASTFNVHLLIPLPVRSENKRSEVLKVVGENSKDFVPTIPVDTRLYPAMKISGQQEVLRKQRKAKAARTGFGTTLTFDKEERNAPPRVVVSVSEELDESAAAGNGIGGDGVDPSSPGCKSVRVYHPPLSEKEKAFLARVEEKAAESEYLQLRKQEKTEIRRKREEAERRAADLKQREYMQRRREQLRGIGMAQAEKRAALKAKQEAEVAARAEAEREAEERKDKARRARQAQNRKMLEKHIAEKQARAAEEEQQRLAEEKAHKKKVREKFEAVQEKQAQQERTEAALLKVRLEREMNAALTAQKRELHTDRRRIELTAKSKAAGKRAEEQRLAQEVRHEQRRAVQEERRKKAAEKLQQEKEAALAKAREIEEETRRKNEEVQARISEKVKEQERRRSIAKERRKKIDRAVEGFQDVANKELAAVASKLDVDISELKPGVAKLGDVDMAGDEALSPKASNASNSPAREGTTPGDEEINQDQDEEEQKLVEA</sequence>
<proteinExistence type="predicted"/>
<dbReference type="GO" id="GO:0005681">
    <property type="term" value="C:spliceosomal complex"/>
    <property type="evidence" value="ECO:0007669"/>
    <property type="project" value="TreeGrafter"/>
</dbReference>
<dbReference type="Proteomes" id="UP000241890">
    <property type="component" value="Unassembled WGS sequence"/>
</dbReference>
<keyword evidence="3" id="KW-1185">Reference proteome</keyword>
<dbReference type="OrthoDB" id="312045at2759"/>
<feature type="compositionally biased region" description="Low complexity" evidence="1">
    <location>
        <begin position="1671"/>
        <end position="1684"/>
    </location>
</feature>
<gene>
    <name evidence="2" type="ORF">FCC1311_080452</name>
</gene>
<feature type="compositionally biased region" description="Low complexity" evidence="1">
    <location>
        <begin position="783"/>
        <end position="798"/>
    </location>
</feature>
<dbReference type="SUPFAM" id="SSF48371">
    <property type="entry name" value="ARM repeat"/>
    <property type="match status" value="1"/>
</dbReference>
<feature type="region of interest" description="Disordered" evidence="1">
    <location>
        <begin position="1007"/>
        <end position="1032"/>
    </location>
</feature>
<feature type="compositionally biased region" description="Basic and acidic residues" evidence="1">
    <location>
        <begin position="1007"/>
        <end position="1018"/>
    </location>
</feature>
<reference evidence="2 3" key="1">
    <citation type="submission" date="2017-12" db="EMBL/GenBank/DDBJ databases">
        <title>Sequencing, de novo assembly and annotation of complete genome of a new Thraustochytrid species, strain FCC1311.</title>
        <authorList>
            <person name="Sedici K."/>
            <person name="Godart F."/>
            <person name="Aiese Cigliano R."/>
            <person name="Sanseverino W."/>
            <person name="Barakat M."/>
            <person name="Ortet P."/>
            <person name="Marechal E."/>
            <person name="Cagnac O."/>
            <person name="Amato A."/>
        </authorList>
    </citation>
    <scope>NUCLEOTIDE SEQUENCE [LARGE SCALE GENOMIC DNA]</scope>
</reference>
<comment type="caution">
    <text evidence="2">The sequence shown here is derived from an EMBL/GenBank/DDBJ whole genome shotgun (WGS) entry which is preliminary data.</text>
</comment>
<dbReference type="EMBL" id="BEYU01000107">
    <property type="protein sequence ID" value="GBG31820.1"/>
    <property type="molecule type" value="Genomic_DNA"/>
</dbReference>
<feature type="region of interest" description="Disordered" evidence="1">
    <location>
        <begin position="594"/>
        <end position="658"/>
    </location>
</feature>
<feature type="compositionally biased region" description="Basic and acidic residues" evidence="1">
    <location>
        <begin position="1544"/>
        <end position="1619"/>
    </location>
</feature>
<feature type="region of interest" description="Disordered" evidence="1">
    <location>
        <begin position="1427"/>
        <end position="1484"/>
    </location>
</feature>
<feature type="compositionally biased region" description="Basic and acidic residues" evidence="1">
    <location>
        <begin position="1427"/>
        <end position="1442"/>
    </location>
</feature>
<dbReference type="PANTHER" id="PTHR23148:SF0">
    <property type="entry name" value="SERINE_ARGININE REPETITIVE MATRIX PROTEIN 1"/>
    <property type="match status" value="1"/>
</dbReference>
<dbReference type="GO" id="GO:0003723">
    <property type="term" value="F:RNA binding"/>
    <property type="evidence" value="ECO:0007669"/>
    <property type="project" value="TreeGrafter"/>
</dbReference>
<feature type="region of interest" description="Disordered" evidence="1">
    <location>
        <begin position="921"/>
        <end position="946"/>
    </location>
</feature>
<dbReference type="PANTHER" id="PTHR23148">
    <property type="entry name" value="SERINE/ARGININE REGULATED NUCLEAR MATRIX PROTEIN"/>
    <property type="match status" value="1"/>
</dbReference>
<feature type="region of interest" description="Disordered" evidence="1">
    <location>
        <begin position="1530"/>
        <end position="1631"/>
    </location>
</feature>
<evidence type="ECO:0000256" key="1">
    <source>
        <dbReference type="SAM" id="MobiDB-lite"/>
    </source>
</evidence>
<dbReference type="InterPro" id="IPR016024">
    <property type="entry name" value="ARM-type_fold"/>
</dbReference>
<name>A0A2R5GLR7_9STRA</name>
<protein>
    <submittedName>
        <fullName evidence="2">Uncharacterized protein</fullName>
    </submittedName>
</protein>
<evidence type="ECO:0000313" key="2">
    <source>
        <dbReference type="EMBL" id="GBG31820.1"/>
    </source>
</evidence>
<dbReference type="InterPro" id="IPR052225">
    <property type="entry name" value="Ser/Arg_repetitive_matrix"/>
</dbReference>
<feature type="compositionally biased region" description="Basic residues" evidence="1">
    <location>
        <begin position="598"/>
        <end position="608"/>
    </location>
</feature>
<dbReference type="InParanoid" id="A0A2R5GLR7"/>
<feature type="compositionally biased region" description="Acidic residues" evidence="1">
    <location>
        <begin position="1691"/>
        <end position="1703"/>
    </location>
</feature>
<feature type="compositionally biased region" description="Basic and acidic residues" evidence="1">
    <location>
        <begin position="1454"/>
        <end position="1480"/>
    </location>
</feature>
<dbReference type="GO" id="GO:0048024">
    <property type="term" value="P:regulation of mRNA splicing, via spliceosome"/>
    <property type="evidence" value="ECO:0007669"/>
    <property type="project" value="TreeGrafter"/>
</dbReference>
<accession>A0A2R5GLR7</accession>